<gene>
    <name evidence="3" type="primary">ureD</name>
    <name evidence="4" type="ORF">PSQ39_03585</name>
</gene>
<keyword evidence="2 3" id="KW-0143">Chaperone</keyword>
<accession>A0ABT5MAU3</accession>
<organism evidence="4 5">
    <name type="scientific">Curvibacter microcysteis</name>
    <dbReference type="NCBI Taxonomy" id="3026419"/>
    <lineage>
        <taxon>Bacteria</taxon>
        <taxon>Pseudomonadati</taxon>
        <taxon>Pseudomonadota</taxon>
        <taxon>Betaproteobacteria</taxon>
        <taxon>Burkholderiales</taxon>
        <taxon>Comamonadaceae</taxon>
        <taxon>Curvibacter</taxon>
    </lineage>
</organism>
<comment type="subcellular location">
    <subcellularLocation>
        <location evidence="3">Cytoplasm</location>
    </subcellularLocation>
</comment>
<dbReference type="InterPro" id="IPR002669">
    <property type="entry name" value="UreD"/>
</dbReference>
<dbReference type="PANTHER" id="PTHR33643:SF1">
    <property type="entry name" value="UREASE ACCESSORY PROTEIN D"/>
    <property type="match status" value="1"/>
</dbReference>
<dbReference type="Pfam" id="PF01774">
    <property type="entry name" value="UreD"/>
    <property type="match status" value="1"/>
</dbReference>
<comment type="caution">
    <text evidence="4">The sequence shown here is derived from an EMBL/GenBank/DDBJ whole genome shotgun (WGS) entry which is preliminary data.</text>
</comment>
<dbReference type="RefSeq" id="WP_273925220.1">
    <property type="nucleotide sequence ID" value="NZ_JAQSIO010000001.1"/>
</dbReference>
<dbReference type="PANTHER" id="PTHR33643">
    <property type="entry name" value="UREASE ACCESSORY PROTEIN D"/>
    <property type="match status" value="1"/>
</dbReference>
<dbReference type="HAMAP" id="MF_01384">
    <property type="entry name" value="UreD"/>
    <property type="match status" value="1"/>
</dbReference>
<reference evidence="4 5" key="1">
    <citation type="submission" date="2023-02" db="EMBL/GenBank/DDBJ databases">
        <title>Bacterial whole genome sequence for Curvibacter sp. HBC28.</title>
        <authorList>
            <person name="Le V."/>
            <person name="Ko S.-R."/>
            <person name="Ahn C.-Y."/>
            <person name="Oh H.-M."/>
        </authorList>
    </citation>
    <scope>NUCLEOTIDE SEQUENCE [LARGE SCALE GENOMIC DNA]</scope>
    <source>
        <strain evidence="4 5">HBC28</strain>
    </source>
</reference>
<keyword evidence="3" id="KW-0963">Cytoplasm</keyword>
<evidence type="ECO:0000256" key="1">
    <source>
        <dbReference type="ARBA" id="ARBA00007177"/>
    </source>
</evidence>
<dbReference type="Proteomes" id="UP001528672">
    <property type="component" value="Unassembled WGS sequence"/>
</dbReference>
<sequence length="316" mass="34842">MTAAPAWQTSIAHMERLAELDNYRSQPAQMPAAAPGKVGRLQLRFERRQGRSVLAHLHRVSPLLVQQALYWDEAMPELPICMILSVGGGTLQGDRLSIEVDVAAETCAHVTTQGATRLHAMDANYALQAQNLALGPRAYLEYLPEVVIPFRDTRYASQTHVLMDESATLVLSEFVMPGRVHHAGGECFKYRQLSFGVRVFRPGGRAVFSEKMLIDPALQPLALESVMHGLQTFGTLLVLTPPDVAQRVRARARVVCGVDLAAGLISGLCDLPGQIGLLFRVAGLSSEQVRQQIRQCWQIAREEAVGRTLPTEFAWR</sequence>
<evidence type="ECO:0000256" key="3">
    <source>
        <dbReference type="HAMAP-Rule" id="MF_01384"/>
    </source>
</evidence>
<keyword evidence="5" id="KW-1185">Reference proteome</keyword>
<keyword evidence="3" id="KW-0996">Nickel insertion</keyword>
<comment type="function">
    <text evidence="3">Required for maturation of urease via the functional incorporation of the urease nickel metallocenter.</text>
</comment>
<evidence type="ECO:0000313" key="5">
    <source>
        <dbReference type="Proteomes" id="UP001528672"/>
    </source>
</evidence>
<name>A0ABT5MAU3_9BURK</name>
<comment type="subunit">
    <text evidence="3">UreD, UreF and UreG form a complex that acts as a GTP-hydrolysis-dependent molecular chaperone, activating the urease apoprotein by helping to assemble the nickel containing metallocenter of UreC. The UreE protein probably delivers the nickel.</text>
</comment>
<dbReference type="EMBL" id="JAQSIO010000001">
    <property type="protein sequence ID" value="MDD0813702.1"/>
    <property type="molecule type" value="Genomic_DNA"/>
</dbReference>
<evidence type="ECO:0000256" key="2">
    <source>
        <dbReference type="ARBA" id="ARBA00023186"/>
    </source>
</evidence>
<evidence type="ECO:0000313" key="4">
    <source>
        <dbReference type="EMBL" id="MDD0813702.1"/>
    </source>
</evidence>
<comment type="similarity">
    <text evidence="1 3">Belongs to the UreD family.</text>
</comment>
<proteinExistence type="inferred from homology"/>
<protein>
    <recommendedName>
        <fullName evidence="3">Urease accessory protein UreD</fullName>
    </recommendedName>
</protein>